<dbReference type="RefSeq" id="WP_182326597.1">
    <property type="nucleotide sequence ID" value="NZ_CP058554.1"/>
</dbReference>
<dbReference type="AlphaFoldDB" id="A0A7G5EDU9"/>
<accession>A0A7G5EDU9</accession>
<evidence type="ECO:0000313" key="2">
    <source>
        <dbReference type="Proteomes" id="UP000515240"/>
    </source>
</evidence>
<reference evidence="1 2" key="1">
    <citation type="journal article" date="2020" name="G3 (Bethesda)">
        <title>CeMbio - The Caenorhabditis elegans Microbiome Resource.</title>
        <authorList>
            <person name="Dirksen P."/>
            <person name="Assie A."/>
            <person name="Zimmermann J."/>
            <person name="Zhang F."/>
            <person name="Tietje A.M."/>
            <person name="Marsh S.A."/>
            <person name="Felix M.A."/>
            <person name="Shapira M."/>
            <person name="Kaleta C."/>
            <person name="Schulenburg H."/>
            <person name="Samuel B."/>
        </authorList>
    </citation>
    <scope>NUCLEOTIDE SEQUENCE [LARGE SCALE GENOMIC DNA]</scope>
    <source>
        <strain evidence="1 2">BIGb0172</strain>
    </source>
</reference>
<name>A0A7G5EDU9_9BURK</name>
<sequence length="152" mass="16005">MGRASLQWTDEMLAALGRDKDAVLAERWGTSAKTVNLKRNSLGIAAFGHVDWTPEMLAALGQVSDASLATRWGISKASVVAKRGALGLAPMDSSRGKHTQHAWLPNEVMLLGTASDADVAAQLGLTVAAVRNARITRGIAAARPDKPPIAKN</sequence>
<evidence type="ECO:0000313" key="1">
    <source>
        <dbReference type="EMBL" id="QMV72174.1"/>
    </source>
</evidence>
<gene>
    <name evidence="1" type="ORF">HS961_04620</name>
</gene>
<dbReference type="EMBL" id="CP058554">
    <property type="protein sequence ID" value="QMV72174.1"/>
    <property type="molecule type" value="Genomic_DNA"/>
</dbReference>
<keyword evidence="2" id="KW-1185">Reference proteome</keyword>
<organism evidence="1 2">
    <name type="scientific">Comamonas piscis</name>
    <dbReference type="NCBI Taxonomy" id="1562974"/>
    <lineage>
        <taxon>Bacteria</taxon>
        <taxon>Pseudomonadati</taxon>
        <taxon>Pseudomonadota</taxon>
        <taxon>Betaproteobacteria</taxon>
        <taxon>Burkholderiales</taxon>
        <taxon>Comamonadaceae</taxon>
        <taxon>Comamonas</taxon>
    </lineage>
</organism>
<dbReference type="Proteomes" id="UP000515240">
    <property type="component" value="Chromosome"/>
</dbReference>
<proteinExistence type="predicted"/>
<protein>
    <submittedName>
        <fullName evidence="1">Uncharacterized protein</fullName>
    </submittedName>
</protein>
<dbReference type="KEGG" id="cpis:HS961_04620"/>